<gene>
    <name evidence="3" type="ORF">FRX48_06007</name>
</gene>
<feature type="region of interest" description="Disordered" evidence="1">
    <location>
        <begin position="293"/>
        <end position="328"/>
    </location>
</feature>
<dbReference type="Pfam" id="PF06687">
    <property type="entry name" value="SUR7"/>
    <property type="match status" value="1"/>
</dbReference>
<keyword evidence="2" id="KW-1133">Transmembrane helix</keyword>
<sequence length="337" mass="36235">MRETAHRQRLISASNLQGTAHLATNRFLASQLASSPSRRSIRQSSPPPRIPHPFTSSPTHLHRHHINHSGQRSSTASATASNMARTSPLHWIGTTFLLLASILLLITTISAPVIKDIAILKVTLTNHTDIRKSSVTFGTFGHCILDVPPVQTDQDFCFPKHFGYKPAVIMSQIDGSGFSEAAAVSADGLTYAMILHPIACGIAFIAFLLSVGAGIVGSALGALVAGVAWILTLVVMAIDFALFGIIKKHVNSDGSGSRAEYSTGMWTCLAAMILLFLGMFIVLFTCFSKRKAKKSPGYKSAGDTYTTGNGHRHGNGYDDAGMGTRNTHTRKKRFGIF</sequence>
<dbReference type="EMBL" id="VXIT01000009">
    <property type="protein sequence ID" value="KAA6410585.1"/>
    <property type="molecule type" value="Genomic_DNA"/>
</dbReference>
<feature type="compositionally biased region" description="Low complexity" evidence="1">
    <location>
        <begin position="34"/>
        <end position="44"/>
    </location>
</feature>
<protein>
    <recommendedName>
        <fullName evidence="5">Pali-domain-containing protein</fullName>
    </recommendedName>
</protein>
<dbReference type="GO" id="GO:0035838">
    <property type="term" value="C:growing cell tip"/>
    <property type="evidence" value="ECO:0007669"/>
    <property type="project" value="TreeGrafter"/>
</dbReference>
<dbReference type="InterPro" id="IPR051380">
    <property type="entry name" value="pH-response_reg_palI/RIM9"/>
</dbReference>
<reference evidence="3 4" key="1">
    <citation type="submission" date="2019-09" db="EMBL/GenBank/DDBJ databases">
        <title>The hologenome of the rock-dwelling lichen Lasallia pustulata.</title>
        <authorList>
            <person name="Greshake Tzovaras B."/>
            <person name="Segers F."/>
            <person name="Bicker A."/>
            <person name="Dal Grande F."/>
            <person name="Otte J."/>
            <person name="Hankeln T."/>
            <person name="Schmitt I."/>
            <person name="Ebersberger I."/>
        </authorList>
    </citation>
    <scope>NUCLEOTIDE SEQUENCE [LARGE SCALE GENOMIC DNA]</scope>
    <source>
        <strain evidence="3">A1-1</strain>
    </source>
</reference>
<dbReference type="InterPro" id="IPR009571">
    <property type="entry name" value="SUR7/Rim9-like_fungi"/>
</dbReference>
<evidence type="ECO:0000256" key="2">
    <source>
        <dbReference type="SAM" id="Phobius"/>
    </source>
</evidence>
<dbReference type="PANTHER" id="PTHR28013:SF7">
    <property type="entry name" value="PALI-DOMAIN-CONTAINING PROTEIN"/>
    <property type="match status" value="1"/>
</dbReference>
<name>A0A5M8PM69_9LECA</name>
<evidence type="ECO:0000256" key="1">
    <source>
        <dbReference type="SAM" id="MobiDB-lite"/>
    </source>
</evidence>
<dbReference type="AlphaFoldDB" id="A0A5M8PM69"/>
<dbReference type="Proteomes" id="UP000324767">
    <property type="component" value="Unassembled WGS sequence"/>
</dbReference>
<dbReference type="OrthoDB" id="2354757at2759"/>
<feature type="transmembrane region" description="Helical" evidence="2">
    <location>
        <begin position="223"/>
        <end position="244"/>
    </location>
</feature>
<dbReference type="GO" id="GO:0005886">
    <property type="term" value="C:plasma membrane"/>
    <property type="evidence" value="ECO:0007669"/>
    <property type="project" value="InterPro"/>
</dbReference>
<evidence type="ECO:0000313" key="3">
    <source>
        <dbReference type="EMBL" id="KAA6410585.1"/>
    </source>
</evidence>
<proteinExistence type="predicted"/>
<evidence type="ECO:0000313" key="4">
    <source>
        <dbReference type="Proteomes" id="UP000324767"/>
    </source>
</evidence>
<feature type="transmembrane region" description="Helical" evidence="2">
    <location>
        <begin position="194"/>
        <end position="216"/>
    </location>
</feature>
<accession>A0A5M8PM69</accession>
<keyword evidence="2" id="KW-0812">Transmembrane</keyword>
<organism evidence="3 4">
    <name type="scientific">Lasallia pustulata</name>
    <dbReference type="NCBI Taxonomy" id="136370"/>
    <lineage>
        <taxon>Eukaryota</taxon>
        <taxon>Fungi</taxon>
        <taxon>Dikarya</taxon>
        <taxon>Ascomycota</taxon>
        <taxon>Pezizomycotina</taxon>
        <taxon>Lecanoromycetes</taxon>
        <taxon>OSLEUM clade</taxon>
        <taxon>Umbilicariomycetidae</taxon>
        <taxon>Umbilicariales</taxon>
        <taxon>Umbilicariaceae</taxon>
        <taxon>Lasallia</taxon>
    </lineage>
</organism>
<dbReference type="PANTHER" id="PTHR28013">
    <property type="entry name" value="PROTEIN DCV1-RELATED"/>
    <property type="match status" value="1"/>
</dbReference>
<feature type="region of interest" description="Disordered" evidence="1">
    <location>
        <begin position="33"/>
        <end position="80"/>
    </location>
</feature>
<feature type="transmembrane region" description="Helical" evidence="2">
    <location>
        <begin position="91"/>
        <end position="114"/>
    </location>
</feature>
<keyword evidence="2" id="KW-0472">Membrane</keyword>
<dbReference type="GO" id="GO:0032153">
    <property type="term" value="C:cell division site"/>
    <property type="evidence" value="ECO:0007669"/>
    <property type="project" value="TreeGrafter"/>
</dbReference>
<comment type="caution">
    <text evidence="3">The sequence shown here is derived from an EMBL/GenBank/DDBJ whole genome shotgun (WGS) entry which is preliminary data.</text>
</comment>
<evidence type="ECO:0008006" key="5">
    <source>
        <dbReference type="Google" id="ProtNLM"/>
    </source>
</evidence>
<feature type="transmembrane region" description="Helical" evidence="2">
    <location>
        <begin position="264"/>
        <end position="287"/>
    </location>
</feature>